<comment type="caution">
    <text evidence="1">The sequence shown here is derived from an EMBL/GenBank/DDBJ whole genome shotgun (WGS) entry which is preliminary data.</text>
</comment>
<dbReference type="PANTHER" id="PTHR48220:SF1">
    <property type="entry name" value="VACUOLAR PROTEIN SORTING-ASSOCIATED PROTEIN 62-RELATED"/>
    <property type="match status" value="1"/>
</dbReference>
<dbReference type="InterPro" id="IPR009291">
    <property type="entry name" value="Vps62"/>
</dbReference>
<dbReference type="EMBL" id="JACADJ010000006">
    <property type="protein sequence ID" value="NWH04029.1"/>
    <property type="molecule type" value="Genomic_DNA"/>
</dbReference>
<dbReference type="InterPro" id="IPR053102">
    <property type="entry name" value="VPS_Associated"/>
</dbReference>
<proteinExistence type="predicted"/>
<dbReference type="PANTHER" id="PTHR48220">
    <property type="match status" value="1"/>
</dbReference>
<gene>
    <name evidence="1" type="ORF">HXW94_03325</name>
</gene>
<dbReference type="AlphaFoldDB" id="A0A850SSA7"/>
<reference evidence="1 2" key="1">
    <citation type="submission" date="2020-06" db="EMBL/GenBank/DDBJ databases">
        <title>High-quality draft genome of sulfate reducer Desulfobacter latus type strain AcrS2 isolated from marine sediment.</title>
        <authorList>
            <person name="Hoppe M."/>
            <person name="Larsen C.K."/>
            <person name="Marshall I.P.G."/>
            <person name="Schramm A."/>
            <person name="Marietou A.G."/>
        </authorList>
    </citation>
    <scope>NUCLEOTIDE SEQUENCE [LARGE SCALE GENOMIC DNA]</scope>
    <source>
        <strain evidence="1 2">AcRS2</strain>
    </source>
</reference>
<accession>A0A850SSA7</accession>
<sequence length="382" mass="43690">MQKKVLLLVILGLFVFQTNSVLSFDSSYDYFIQLPKIPKIPKSPDSESAFNISNEALNMVIKENAPIVYLHSDDHYRPGNVDDYLEATDLYHGKSRLGKASEQNLKNLDKNHHLKITDTHIIRGNIEKSKTYVRVKHKDNSLYIQYFFFYPYNGAGSLNIHTSLKNFRRQSLAPFGEHQGDWEHIIVKLNDDNFNIQEICIYQHGDAEILTKTEMKDHMTFDKGHPVVYSSRNGHATYYKPGSNLTSSFVTHFEACINILVKKVCKSVFTVRGGLRNDCDENGIRYDTSQRISLIAVENISGIEVSTPDWYYYKGQWGPSNQTRCDKVVHKVVSRTIPRKSCVAGKWCVDPRGRVEKLIVSKIPSKAYGNGPTGPEDKSWWD</sequence>
<dbReference type="Proteomes" id="UP000553343">
    <property type="component" value="Unassembled WGS sequence"/>
</dbReference>
<organism evidence="1 2">
    <name type="scientific">Desulfobacter latus</name>
    <dbReference type="NCBI Taxonomy" id="2292"/>
    <lineage>
        <taxon>Bacteria</taxon>
        <taxon>Pseudomonadati</taxon>
        <taxon>Thermodesulfobacteriota</taxon>
        <taxon>Desulfobacteria</taxon>
        <taxon>Desulfobacterales</taxon>
        <taxon>Desulfobacteraceae</taxon>
        <taxon>Desulfobacter</taxon>
    </lineage>
</organism>
<dbReference type="Pfam" id="PF06101">
    <property type="entry name" value="Vps62"/>
    <property type="match status" value="1"/>
</dbReference>
<dbReference type="RefSeq" id="WP_178365474.1">
    <property type="nucleotide sequence ID" value="NZ_JACADJ010000006.1"/>
</dbReference>
<protein>
    <submittedName>
        <fullName evidence="1">Vps62-related protein</fullName>
    </submittedName>
</protein>
<name>A0A850SSA7_9BACT</name>
<evidence type="ECO:0000313" key="1">
    <source>
        <dbReference type="EMBL" id="NWH04029.1"/>
    </source>
</evidence>
<evidence type="ECO:0000313" key="2">
    <source>
        <dbReference type="Proteomes" id="UP000553343"/>
    </source>
</evidence>
<keyword evidence="2" id="KW-1185">Reference proteome</keyword>